<keyword evidence="2" id="KW-0489">Methyltransferase</keyword>
<protein>
    <submittedName>
        <fullName evidence="12">Small RNA 2'-O-methyltransferase</fullName>
    </submittedName>
</protein>
<evidence type="ECO:0000256" key="4">
    <source>
        <dbReference type="ARBA" id="ARBA00022691"/>
    </source>
</evidence>
<reference evidence="12 13" key="1">
    <citation type="journal article" date="2021" name="Hortic Res">
        <title>The domestication of Cucurbita argyrosperma as revealed by the genome of its wild relative.</title>
        <authorList>
            <person name="Barrera-Redondo J."/>
            <person name="Sanchez-de la Vega G."/>
            <person name="Aguirre-Liguori J.A."/>
            <person name="Castellanos-Morales G."/>
            <person name="Gutierrez-Guerrero Y.T."/>
            <person name="Aguirre-Dugua X."/>
            <person name="Aguirre-Planter E."/>
            <person name="Tenaillon M.I."/>
            <person name="Lira-Saade R."/>
            <person name="Eguiarte L.E."/>
        </authorList>
    </citation>
    <scope>NUCLEOTIDE SEQUENCE [LARGE SCALE GENOMIC DNA]</scope>
    <source>
        <strain evidence="12">JBR-2021</strain>
    </source>
</reference>
<accession>A0AAV6MM48</accession>
<keyword evidence="4" id="KW-0949">S-adenosyl-L-methionine</keyword>
<dbReference type="GO" id="GO:0008171">
    <property type="term" value="F:O-methyltransferase activity"/>
    <property type="evidence" value="ECO:0007669"/>
    <property type="project" value="InterPro"/>
</dbReference>
<dbReference type="Pfam" id="PF00254">
    <property type="entry name" value="FKBP_C"/>
    <property type="match status" value="1"/>
</dbReference>
<dbReference type="PROSITE" id="PS50961">
    <property type="entry name" value="HTH_LA"/>
    <property type="match status" value="1"/>
</dbReference>
<keyword evidence="7 8" id="KW-0694">RNA-binding</keyword>
<dbReference type="EMBL" id="JAGKQH010000013">
    <property type="protein sequence ID" value="KAG6583845.1"/>
    <property type="molecule type" value="Genomic_DNA"/>
</dbReference>
<organism evidence="12 13">
    <name type="scientific">Cucurbita argyrosperma subsp. sororia</name>
    <dbReference type="NCBI Taxonomy" id="37648"/>
    <lineage>
        <taxon>Eukaryota</taxon>
        <taxon>Viridiplantae</taxon>
        <taxon>Streptophyta</taxon>
        <taxon>Embryophyta</taxon>
        <taxon>Tracheophyta</taxon>
        <taxon>Spermatophyta</taxon>
        <taxon>Magnoliopsida</taxon>
        <taxon>eudicotyledons</taxon>
        <taxon>Gunneridae</taxon>
        <taxon>Pentapetalae</taxon>
        <taxon>rosids</taxon>
        <taxon>fabids</taxon>
        <taxon>Cucurbitales</taxon>
        <taxon>Cucurbitaceae</taxon>
        <taxon>Cucurbiteae</taxon>
        <taxon>Cucurbita</taxon>
    </lineage>
</organism>
<dbReference type="InterPro" id="IPR001179">
    <property type="entry name" value="PPIase_FKBP_dom"/>
</dbReference>
<dbReference type="GO" id="GO:0030422">
    <property type="term" value="P:siRNA processing"/>
    <property type="evidence" value="ECO:0007669"/>
    <property type="project" value="TreeGrafter"/>
</dbReference>
<evidence type="ECO:0000313" key="13">
    <source>
        <dbReference type="Proteomes" id="UP000685013"/>
    </source>
</evidence>
<keyword evidence="13" id="KW-1185">Reference proteome</keyword>
<evidence type="ECO:0000259" key="11">
    <source>
        <dbReference type="PROSITE" id="PS50961"/>
    </source>
</evidence>
<dbReference type="InterPro" id="IPR056755">
    <property type="entry name" value="DSRM_2"/>
</dbReference>
<dbReference type="InterPro" id="IPR006630">
    <property type="entry name" value="La_HTH"/>
</dbReference>
<keyword evidence="5" id="KW-0479">Metal-binding</keyword>
<dbReference type="AlphaFoldDB" id="A0AAV6MM48"/>
<dbReference type="GO" id="GO:0003723">
    <property type="term" value="F:RNA binding"/>
    <property type="evidence" value="ECO:0007669"/>
    <property type="project" value="UniProtKB-UniRule"/>
</dbReference>
<evidence type="ECO:0000259" key="10">
    <source>
        <dbReference type="PROSITE" id="PS50137"/>
    </source>
</evidence>
<dbReference type="Proteomes" id="UP000685013">
    <property type="component" value="Chromosome 13"/>
</dbReference>
<dbReference type="InterPro" id="IPR013217">
    <property type="entry name" value="Methyltransf_12"/>
</dbReference>
<dbReference type="Pfam" id="PF24995">
    <property type="entry name" value="DSRM_2"/>
    <property type="match status" value="1"/>
</dbReference>
<dbReference type="GO" id="GO:0001510">
    <property type="term" value="P:RNA methylation"/>
    <property type="evidence" value="ECO:0007669"/>
    <property type="project" value="InterPro"/>
</dbReference>
<dbReference type="Pfam" id="PF17842">
    <property type="entry name" value="dsRBD2"/>
    <property type="match status" value="1"/>
</dbReference>
<evidence type="ECO:0000256" key="1">
    <source>
        <dbReference type="ARBA" id="ARBA00001946"/>
    </source>
</evidence>
<keyword evidence="3" id="KW-0808">Transferase</keyword>
<dbReference type="Pfam" id="PF21224">
    <property type="entry name" value="Hen1_LCD"/>
    <property type="match status" value="1"/>
</dbReference>
<dbReference type="InterPro" id="IPR040870">
    <property type="entry name" value="HEN1_dsRBD2"/>
</dbReference>
<proteinExistence type="predicted"/>
<evidence type="ECO:0000256" key="5">
    <source>
        <dbReference type="ARBA" id="ARBA00022723"/>
    </source>
</evidence>
<evidence type="ECO:0000256" key="8">
    <source>
        <dbReference type="PROSITE-ProRule" id="PRU00332"/>
    </source>
</evidence>
<feature type="non-terminal residue" evidence="12">
    <location>
        <position position="1"/>
    </location>
</feature>
<sequence>METGGASRKPTLTPKAVIHQKYGSKACYKIEEVHEPPPNGCPGLAIAQKGVCSFRCNLELPDISVVSGTFKRKRDAEQSAAEIAIEKLGIHTRTNDPTAEESWDELVARINYLFSNEFLSALHPLSGHFRDATLREGDLYCLVPISVIFAYDARMCNLSKWIDPWVESNPYLVIPCILRAAAKLSESLYVPKGQLSIRRKNPYPSEVMTSTVTESSLSSERSLIEVVRIPHLLDKPVESIILDLSPTRYYLDLIAKELGLCDAAKVFISRPVGRASSETRLYFAASVTFLSDLASDLLDFKEALHFEEPLNARATYLSGQDIYGDAILANIGYTWKSKELFHENIGLQSYYRMLINKTPSGIYKLSREAMLTAQLPSTFTTKANWRGAFPRDVLSTFCRQQRLSEPIISAVSVIASSKSSDKQNLQVVDTAAVEQDHANRGTIVGNEGQRVESEDTFRCEVRIYSKSQELILECSPIDTFKKQFDSIQNVSLRVLLWLDAYFKDLHVSLERLTSYADALAIRFNPERFFEELASCRSVHSGLNSKVEGEISHKSNGVKLPCNYVGCGDSFPNIRGSDSGISPSNGSLVCISYNVALKVDGVEVTETIENNDEFEFEIGFGCVIPCLEAIVQQMSVGQSACFSAELPPRDFILASTLDSSRILHLLDSKECCLDYSCSLLRVTQPLEDRMEQAFFSPPLSKQRVEFAVKYIKESHASTLVDFGCGSGSLLDSLLNYHTSLQKIVGVDISQKSLSRAAKILHSKLSTEPNSHLPRTAIKSAILYYGSITDFDPQLCDFDIATCLEVIEHMEEDQAYRFGNLVLSSFCPKLLVVSTPNYEYNVILQGSNLSSQEGGDPDDKTQLQPCKFRNHDHKFEWTREQFNHWARDLATRHNYSVEFSGVGGSGHLEPGYASQIAIFRRKSETRHEYPTNNAAESAHEYQENWLEIVRGFTSMWTNSGKNNFPGRGFSTPPPSWRSRPFRSPKTAPFLDRKRSSPNSANKSDLFHVIHKIPAGDSPYVKAKQVQLIDKDPSRAVSLFWAAINAGDRVDSALKDMAVVMKQLDRSDEAIEAIRSFRHLCSYDSQESIDNVLIELYKRSGRIEEEIDMLRCKLKQIEDGTVFGGKKTKAARSQGKKVQITVEQEKSRVLGNLAWAFLQQDNVDVAEEYYRKALCLELIITNNAILLSV</sequence>
<evidence type="ECO:0000256" key="6">
    <source>
        <dbReference type="ARBA" id="ARBA00022842"/>
    </source>
</evidence>
<dbReference type="FunFam" id="3.40.50.150:FF:000215">
    <property type="entry name" value="Hua enhancer1"/>
    <property type="match status" value="1"/>
</dbReference>
<dbReference type="GO" id="GO:0005634">
    <property type="term" value="C:nucleus"/>
    <property type="evidence" value="ECO:0007669"/>
    <property type="project" value="TreeGrafter"/>
</dbReference>
<dbReference type="PANTHER" id="PTHR21404">
    <property type="entry name" value="HEN1"/>
    <property type="match status" value="1"/>
</dbReference>
<keyword evidence="6" id="KW-0460">Magnesium</keyword>
<dbReference type="PANTHER" id="PTHR21404:SF3">
    <property type="entry name" value="SMALL RNA 2'-O-METHYLTRANSFERASE"/>
    <property type="match status" value="1"/>
</dbReference>
<evidence type="ECO:0000313" key="12">
    <source>
        <dbReference type="EMBL" id="KAG6583845.1"/>
    </source>
</evidence>
<dbReference type="PROSITE" id="PS50137">
    <property type="entry name" value="DS_RBD"/>
    <property type="match status" value="1"/>
</dbReference>
<feature type="region of interest" description="Disordered" evidence="9">
    <location>
        <begin position="960"/>
        <end position="999"/>
    </location>
</feature>
<name>A0AAV6MM48_9ROSI</name>
<dbReference type="InterPro" id="IPR014720">
    <property type="entry name" value="dsRBD_dom"/>
</dbReference>
<dbReference type="Pfam" id="PF18441">
    <property type="entry name" value="Hen1_Lam_C"/>
    <property type="match status" value="1"/>
</dbReference>
<dbReference type="InterPro" id="IPR026610">
    <property type="entry name" value="Hen1"/>
</dbReference>
<feature type="domain" description="HTH La-type RNA-binding" evidence="11">
    <location>
        <begin position="96"/>
        <end position="207"/>
    </location>
</feature>
<dbReference type="GO" id="GO:0003755">
    <property type="term" value="F:peptidyl-prolyl cis-trans isomerase activity"/>
    <property type="evidence" value="ECO:0007669"/>
    <property type="project" value="InterPro"/>
</dbReference>
<evidence type="ECO:0000256" key="2">
    <source>
        <dbReference type="ARBA" id="ARBA00022603"/>
    </source>
</evidence>
<evidence type="ECO:0000256" key="3">
    <source>
        <dbReference type="ARBA" id="ARBA00022679"/>
    </source>
</evidence>
<comment type="caution">
    <text evidence="12">The sequence shown here is derived from an EMBL/GenBank/DDBJ whole genome shotgun (WGS) entry which is preliminary data.</text>
</comment>
<dbReference type="InterPro" id="IPR040813">
    <property type="entry name" value="Hen1_Lam_C"/>
</dbReference>
<evidence type="ECO:0000256" key="7">
    <source>
        <dbReference type="ARBA" id="ARBA00022884"/>
    </source>
</evidence>
<dbReference type="GO" id="GO:0008173">
    <property type="term" value="F:RNA methyltransferase activity"/>
    <property type="evidence" value="ECO:0007669"/>
    <property type="project" value="InterPro"/>
</dbReference>
<comment type="cofactor">
    <cofactor evidence="1">
        <name>Mg(2+)</name>
        <dbReference type="ChEBI" id="CHEBI:18420"/>
    </cofactor>
</comment>
<evidence type="ECO:0000256" key="9">
    <source>
        <dbReference type="SAM" id="MobiDB-lite"/>
    </source>
</evidence>
<gene>
    <name evidence="12" type="primary">HEN1</name>
    <name evidence="12" type="ORF">SDJN03_19777</name>
</gene>
<feature type="domain" description="DRBM" evidence="10">
    <location>
        <begin position="54"/>
        <end position="90"/>
    </location>
</feature>
<dbReference type="GO" id="GO:0005737">
    <property type="term" value="C:cytoplasm"/>
    <property type="evidence" value="ECO:0007669"/>
    <property type="project" value="TreeGrafter"/>
</dbReference>
<dbReference type="GO" id="GO:0046872">
    <property type="term" value="F:metal ion binding"/>
    <property type="evidence" value="ECO:0007669"/>
    <property type="project" value="UniProtKB-KW"/>
</dbReference>
<dbReference type="Pfam" id="PF08242">
    <property type="entry name" value="Methyltransf_12"/>
    <property type="match status" value="1"/>
</dbReference>